<keyword evidence="1" id="KW-0175">Coiled coil</keyword>
<organism evidence="4 5">
    <name type="scientific">Globodera rostochiensis</name>
    <name type="common">Golden nematode worm</name>
    <name type="synonym">Heterodera rostochiensis</name>
    <dbReference type="NCBI Taxonomy" id="31243"/>
    <lineage>
        <taxon>Eukaryota</taxon>
        <taxon>Metazoa</taxon>
        <taxon>Ecdysozoa</taxon>
        <taxon>Nematoda</taxon>
        <taxon>Chromadorea</taxon>
        <taxon>Rhabditida</taxon>
        <taxon>Tylenchina</taxon>
        <taxon>Tylenchomorpha</taxon>
        <taxon>Tylenchoidea</taxon>
        <taxon>Heteroderidae</taxon>
        <taxon>Heteroderinae</taxon>
        <taxon>Globodera</taxon>
    </lineage>
</organism>
<dbReference type="AlphaFoldDB" id="A0A914GYY9"/>
<feature type="domain" description="Rabenosyn Rab binding" evidence="3">
    <location>
        <begin position="96"/>
        <end position="136"/>
    </location>
</feature>
<accession>A0A914GYY9</accession>
<reference evidence="5" key="1">
    <citation type="submission" date="2022-11" db="UniProtKB">
        <authorList>
            <consortium name="WormBaseParasite"/>
        </authorList>
    </citation>
    <scope>IDENTIFICATION</scope>
</reference>
<dbReference type="SUPFAM" id="SSF140125">
    <property type="entry name" value="Rabenosyn-5 Rab-binding domain-like"/>
    <property type="match status" value="1"/>
</dbReference>
<dbReference type="Proteomes" id="UP000887572">
    <property type="component" value="Unplaced"/>
</dbReference>
<dbReference type="InterPro" id="IPR036531">
    <property type="entry name" value="Rbsn_Rab-bd_sf"/>
</dbReference>
<sequence>MAARDRPSSSSFSEFLFGDESSSECGGGGGGAHFADPFMRRNGRPGGEREERPMRQSSSFTGGGRSSCEESWMPFGNPIADKKQNPFLEGLEELHPIQEQYLISKSFLEQATLAGRLDEVKILERNLRELEHELDILNLHKPNEL</sequence>
<name>A0A914GYY9_GLORO</name>
<dbReference type="Pfam" id="PF11464">
    <property type="entry name" value="Rbsn"/>
    <property type="match status" value="1"/>
</dbReference>
<feature type="region of interest" description="Disordered" evidence="2">
    <location>
        <begin position="1"/>
        <end position="76"/>
    </location>
</feature>
<protein>
    <submittedName>
        <fullName evidence="5">Rabenosyn Rab binding domain-containing protein</fullName>
    </submittedName>
</protein>
<dbReference type="InterPro" id="IPR021565">
    <property type="entry name" value="Rbsn_Rab-bd"/>
</dbReference>
<evidence type="ECO:0000256" key="2">
    <source>
        <dbReference type="SAM" id="MobiDB-lite"/>
    </source>
</evidence>
<keyword evidence="4" id="KW-1185">Reference proteome</keyword>
<evidence type="ECO:0000256" key="1">
    <source>
        <dbReference type="SAM" id="Coils"/>
    </source>
</evidence>
<feature type="coiled-coil region" evidence="1">
    <location>
        <begin position="113"/>
        <end position="140"/>
    </location>
</feature>
<dbReference type="WBParaSite" id="Gr19_v10_g11693.t1">
    <property type="protein sequence ID" value="Gr19_v10_g11693.t1"/>
    <property type="gene ID" value="Gr19_v10_g11693"/>
</dbReference>
<proteinExistence type="predicted"/>
<evidence type="ECO:0000313" key="4">
    <source>
        <dbReference type="Proteomes" id="UP000887572"/>
    </source>
</evidence>
<dbReference type="Gene3D" id="4.10.860.20">
    <property type="entry name" value="Rabenosyn, Rab binding domain"/>
    <property type="match status" value="1"/>
</dbReference>
<evidence type="ECO:0000259" key="3">
    <source>
        <dbReference type="Pfam" id="PF11464"/>
    </source>
</evidence>
<evidence type="ECO:0000313" key="5">
    <source>
        <dbReference type="WBParaSite" id="Gr19_v10_g11693.t1"/>
    </source>
</evidence>